<evidence type="ECO:0000313" key="2">
    <source>
        <dbReference type="EMBL" id="OIN90067.1"/>
    </source>
</evidence>
<evidence type="ECO:0000256" key="1">
    <source>
        <dbReference type="SAM" id="Phobius"/>
    </source>
</evidence>
<dbReference type="Proteomes" id="UP000182753">
    <property type="component" value="Unassembled WGS sequence"/>
</dbReference>
<dbReference type="GO" id="GO:0016811">
    <property type="term" value="F:hydrolase activity, acting on carbon-nitrogen (but not peptide) bonds, in linear amides"/>
    <property type="evidence" value="ECO:0007669"/>
    <property type="project" value="TreeGrafter"/>
</dbReference>
<dbReference type="PANTHER" id="PTHR12993">
    <property type="entry name" value="N-ACETYLGLUCOSAMINYL-PHOSPHATIDYLINOSITOL DE-N-ACETYLASE-RELATED"/>
    <property type="match status" value="1"/>
</dbReference>
<name>A0A1J4RRP7_9BACT</name>
<protein>
    <recommendedName>
        <fullName evidence="4">PIG-L family deacetylase</fullName>
    </recommendedName>
</protein>
<dbReference type="InterPro" id="IPR003737">
    <property type="entry name" value="GlcNAc_PI_deacetylase-related"/>
</dbReference>
<keyword evidence="1" id="KW-0812">Transmembrane</keyword>
<dbReference type="Pfam" id="PF02585">
    <property type="entry name" value="PIG-L"/>
    <property type="match status" value="1"/>
</dbReference>
<keyword evidence="1" id="KW-1133">Transmembrane helix</keyword>
<dbReference type="Gene3D" id="3.40.50.10320">
    <property type="entry name" value="LmbE-like"/>
    <property type="match status" value="1"/>
</dbReference>
<keyword evidence="1" id="KW-0472">Membrane</keyword>
<reference evidence="2 3" key="1">
    <citation type="journal article" date="2016" name="Environ. Microbiol.">
        <title>Genomic resolution of a cold subsurface aquifer community provides metabolic insights for novel microbes adapted to high CO concentrations.</title>
        <authorList>
            <person name="Probst A.J."/>
            <person name="Castelle C.J."/>
            <person name="Singh A."/>
            <person name="Brown C.T."/>
            <person name="Anantharaman K."/>
            <person name="Sharon I."/>
            <person name="Hug L.A."/>
            <person name="Burstein D."/>
            <person name="Emerson J.B."/>
            <person name="Thomas B.C."/>
            <person name="Banfield J.F."/>
        </authorList>
    </citation>
    <scope>NUCLEOTIDE SEQUENCE [LARGE SCALE GENOMIC DNA]</scope>
    <source>
        <strain evidence="2">CG1_02_42_45</strain>
    </source>
</reference>
<dbReference type="AlphaFoldDB" id="A0A1J4RRP7"/>
<gene>
    <name evidence="2" type="ORF">AUJ40_00680</name>
</gene>
<accession>A0A1J4RRP7</accession>
<sequence>MAKKFWTKKMLVWIVVAIVVLGIGGYYLYARKFAVLPEVSVNLMADVKEPTANDKVLIISPHPDDETIAAAGYIQRTVKNKAKIEILLVTDGNRRGFGAERHKEFRDATEILGVGSGDLQYLELLEFYLRERISEKDLTTMLNHEMDNFQPTIILYPDESDQNPDHKYIGEVMQKILANKQKITSYSYLVHYRHFPQPVGLHMDNNLTPPVKLADFTHHWQRSMLTSDEENAKLNALSTYKTQLRTPLLHDLLVSMVRKNELFSTSK</sequence>
<organism evidence="2 3">
    <name type="scientific">Candidatus Berkelbacteria bacterium CG1_02_42_45</name>
    <dbReference type="NCBI Taxonomy" id="1805036"/>
    <lineage>
        <taxon>Bacteria</taxon>
        <taxon>Candidatus Berkelbacteria</taxon>
    </lineage>
</organism>
<proteinExistence type="predicted"/>
<evidence type="ECO:0008006" key="4">
    <source>
        <dbReference type="Google" id="ProtNLM"/>
    </source>
</evidence>
<dbReference type="PANTHER" id="PTHR12993:SF11">
    <property type="entry name" value="N-ACETYLGLUCOSAMINYL-PHOSPHATIDYLINOSITOL DE-N-ACETYLASE"/>
    <property type="match status" value="1"/>
</dbReference>
<evidence type="ECO:0000313" key="3">
    <source>
        <dbReference type="Proteomes" id="UP000182753"/>
    </source>
</evidence>
<dbReference type="InterPro" id="IPR024078">
    <property type="entry name" value="LmbE-like_dom_sf"/>
</dbReference>
<comment type="caution">
    <text evidence="2">The sequence shown here is derived from an EMBL/GenBank/DDBJ whole genome shotgun (WGS) entry which is preliminary data.</text>
</comment>
<dbReference type="EMBL" id="MNUJ01000013">
    <property type="protein sequence ID" value="OIN90067.1"/>
    <property type="molecule type" value="Genomic_DNA"/>
</dbReference>
<dbReference type="SUPFAM" id="SSF102588">
    <property type="entry name" value="LmbE-like"/>
    <property type="match status" value="1"/>
</dbReference>
<feature type="transmembrane region" description="Helical" evidence="1">
    <location>
        <begin position="12"/>
        <end position="29"/>
    </location>
</feature>